<feature type="compositionally biased region" description="Polar residues" evidence="1">
    <location>
        <begin position="8"/>
        <end position="18"/>
    </location>
</feature>
<feature type="compositionally biased region" description="Basic and acidic residues" evidence="1">
    <location>
        <begin position="63"/>
        <end position="83"/>
    </location>
</feature>
<dbReference type="AlphaFoldDB" id="A0A1H9TI19"/>
<proteinExistence type="predicted"/>
<gene>
    <name evidence="2" type="ORF">SAMN04488023_1237</name>
</gene>
<evidence type="ECO:0000256" key="1">
    <source>
        <dbReference type="SAM" id="MobiDB-lite"/>
    </source>
</evidence>
<protein>
    <submittedName>
        <fullName evidence="2">Uncharacterized protein</fullName>
    </submittedName>
</protein>
<dbReference type="STRING" id="390241.SAMN04488023_1237"/>
<sequence>MKSKEKNTNGLSAQNGTSEQEKINQLALGNLTVSKELEDINLSLPKLSGTGGNNAAATPDSLIVHEDKSNEERYQSGEKEAEG</sequence>
<feature type="region of interest" description="Disordered" evidence="1">
    <location>
        <begin position="43"/>
        <end position="83"/>
    </location>
</feature>
<reference evidence="2 3" key="1">
    <citation type="submission" date="2016-10" db="EMBL/GenBank/DDBJ databases">
        <authorList>
            <person name="de Groot N.N."/>
        </authorList>
    </citation>
    <scope>NUCLEOTIDE SEQUENCE [LARGE SCALE GENOMIC DNA]</scope>
    <source>
        <strain evidence="2 3">DSM 18610</strain>
    </source>
</reference>
<dbReference type="Proteomes" id="UP000199572">
    <property type="component" value="Unassembled WGS sequence"/>
</dbReference>
<keyword evidence="3" id="KW-1185">Reference proteome</keyword>
<organism evidence="2 3">
    <name type="scientific">Pedobacter rhizosphaerae</name>
    <dbReference type="NCBI Taxonomy" id="390241"/>
    <lineage>
        <taxon>Bacteria</taxon>
        <taxon>Pseudomonadati</taxon>
        <taxon>Bacteroidota</taxon>
        <taxon>Sphingobacteriia</taxon>
        <taxon>Sphingobacteriales</taxon>
        <taxon>Sphingobacteriaceae</taxon>
        <taxon>Pedobacter</taxon>
    </lineage>
</organism>
<evidence type="ECO:0000313" key="3">
    <source>
        <dbReference type="Proteomes" id="UP000199572"/>
    </source>
</evidence>
<dbReference type="EMBL" id="FOGG01000023">
    <property type="protein sequence ID" value="SER96832.1"/>
    <property type="molecule type" value="Genomic_DNA"/>
</dbReference>
<dbReference type="OrthoDB" id="771318at2"/>
<dbReference type="RefSeq" id="WP_090886359.1">
    <property type="nucleotide sequence ID" value="NZ_FOGG01000023.1"/>
</dbReference>
<feature type="region of interest" description="Disordered" evidence="1">
    <location>
        <begin position="1"/>
        <end position="20"/>
    </location>
</feature>
<accession>A0A1H9TI19</accession>
<name>A0A1H9TI19_9SPHI</name>
<evidence type="ECO:0000313" key="2">
    <source>
        <dbReference type="EMBL" id="SER96832.1"/>
    </source>
</evidence>